<dbReference type="Gene3D" id="3.40.140.10">
    <property type="entry name" value="Cytidine Deaminase, domain 2"/>
    <property type="match status" value="1"/>
</dbReference>
<proteinExistence type="predicted"/>
<feature type="domain" description="RadC-like JAB" evidence="1">
    <location>
        <begin position="50"/>
        <end position="96"/>
    </location>
</feature>
<dbReference type="EMBL" id="CP013070">
    <property type="protein sequence ID" value="APL94415.1"/>
    <property type="molecule type" value="Genomic_DNA"/>
</dbReference>
<evidence type="ECO:0000313" key="3">
    <source>
        <dbReference type="Proteomes" id="UP000004550"/>
    </source>
</evidence>
<dbReference type="KEGG" id="sinb:SIDU_07805"/>
<protein>
    <submittedName>
        <fullName evidence="2">DNA repair protein RadC</fullName>
    </submittedName>
</protein>
<dbReference type="RefSeq" id="WP_007683511.1">
    <property type="nucleotide sequence ID" value="NZ_CP013070.1"/>
</dbReference>
<name>A0A1L5BNE4_SPHIB</name>
<organism evidence="2 3">
    <name type="scientific">Sphingobium indicum (strain DSM 16412 / CCM 7286 / MTCC 6364 / B90A)</name>
    <dbReference type="NCBI Taxonomy" id="861109"/>
    <lineage>
        <taxon>Bacteria</taxon>
        <taxon>Pseudomonadati</taxon>
        <taxon>Pseudomonadota</taxon>
        <taxon>Alphaproteobacteria</taxon>
        <taxon>Sphingomonadales</taxon>
        <taxon>Sphingomonadaceae</taxon>
        <taxon>Sphingobium</taxon>
    </lineage>
</organism>
<dbReference type="AlphaFoldDB" id="A0A1L5BNE4"/>
<gene>
    <name evidence="2" type="ORF">SIDU_07805</name>
</gene>
<accession>A0A1L5BNE4</accession>
<dbReference type="Pfam" id="PF04002">
    <property type="entry name" value="RadC"/>
    <property type="match status" value="1"/>
</dbReference>
<dbReference type="InterPro" id="IPR025657">
    <property type="entry name" value="RadC_JAB"/>
</dbReference>
<sequence>MPQPASLNLLVLDDEWRPLHRLRADQDWRDTVNALLRWESRWLAIEQQRPDSPFPRWADIRLTRTLSKRLRPIEIALADHVIHGRKGRFSFRQAGLL</sequence>
<dbReference type="Proteomes" id="UP000004550">
    <property type="component" value="Chromosome"/>
</dbReference>
<reference evidence="2 3" key="1">
    <citation type="journal article" date="2012" name="J. Bacteriol.">
        <title>Genome sequence of Sphingobium indicum B90A, a hexachlorocyclohexane-degrading bacterium.</title>
        <authorList>
            <person name="Anand S."/>
            <person name="Sangwan N."/>
            <person name="Lata P."/>
            <person name="Kaur J."/>
            <person name="Dua A."/>
            <person name="Singh A.K."/>
            <person name="Verma M."/>
            <person name="Kaur J."/>
            <person name="Khurana J.P."/>
            <person name="Khurana P."/>
            <person name="Mathur S."/>
            <person name="Lal R."/>
        </authorList>
    </citation>
    <scope>NUCLEOTIDE SEQUENCE [LARGE SCALE GENOMIC DNA]</scope>
    <source>
        <strain evidence="3">DSM 16412 / CCM 7286 / MTCC 6364 / B90A</strain>
    </source>
</reference>
<evidence type="ECO:0000259" key="1">
    <source>
        <dbReference type="Pfam" id="PF04002"/>
    </source>
</evidence>
<evidence type="ECO:0000313" key="2">
    <source>
        <dbReference type="EMBL" id="APL94415.1"/>
    </source>
</evidence>